<gene>
    <name evidence="3" type="ORF">SAY87_018596</name>
</gene>
<feature type="region of interest" description="Disordered" evidence="1">
    <location>
        <begin position="254"/>
        <end position="288"/>
    </location>
</feature>
<proteinExistence type="predicted"/>
<dbReference type="PANTHER" id="PTHR46741:SF2">
    <property type="entry name" value="RIBOSOMAL PROTEIN L34AE"/>
    <property type="match status" value="1"/>
</dbReference>
<dbReference type="AlphaFoldDB" id="A0AAN7L6C2"/>
<evidence type="ECO:0000256" key="2">
    <source>
        <dbReference type="SAM" id="Phobius"/>
    </source>
</evidence>
<reference evidence="3 4" key="1">
    <citation type="journal article" date="2023" name="Hortic Res">
        <title>Pangenome of water caltrop reveals structural variations and asymmetric subgenome divergence after allopolyploidization.</title>
        <authorList>
            <person name="Zhang X."/>
            <person name="Chen Y."/>
            <person name="Wang L."/>
            <person name="Yuan Y."/>
            <person name="Fang M."/>
            <person name="Shi L."/>
            <person name="Lu R."/>
            <person name="Comes H.P."/>
            <person name="Ma Y."/>
            <person name="Chen Y."/>
            <person name="Huang G."/>
            <person name="Zhou Y."/>
            <person name="Zheng Z."/>
            <person name="Qiu Y."/>
        </authorList>
    </citation>
    <scope>NUCLEOTIDE SEQUENCE [LARGE SCALE GENOMIC DNA]</scope>
    <source>
        <tissue evidence="3">Roots</tissue>
    </source>
</reference>
<sequence length="493" mass="57130">MELPVKGFVDPPGSALLVVRHRNFGSVCRSIFLMVSSFWIYFYALFLPLFHALHKSSRCEYLEEALTSSIENQEFTVDEREKSSSMNFAHAEAEVIDMVDCSVSGSEIDGLDKRESPEMFLSFKFPPLPEFTRKNSFNDDLELHSRADFSETEVSCCSGNLVQKMEDSMEEIPEDRYTDKEGDRFKFKALSEEDLLLSDSHTDSTSSSHDSSIMSRLLDSSSNGFFSDADFRPCSHTRESNIDDDLREELRKLEEDQNTETPHEEAEEEAPESDSLNPAPELESKDSKMELEWEHQYLMEQLRMEIRKVKATGLPTADEHSVSARVVDDLKSWKIDEKFHGGDQILALHKVYRTYCERMRKLDIFNYQKLYALGFLRAKDPLRWVSGEISSSAPSRASLIAQKLRLCREDKRSRHDPITSFARELHRDLETVYVGQLCLSWELLQLQYERALDQSEEDPYSIHRYTEVADEFQMLQVIMQRFLEDEPFEGPRV</sequence>
<evidence type="ECO:0000256" key="1">
    <source>
        <dbReference type="SAM" id="MobiDB-lite"/>
    </source>
</evidence>
<feature type="transmembrane region" description="Helical" evidence="2">
    <location>
        <begin position="30"/>
        <end position="50"/>
    </location>
</feature>
<evidence type="ECO:0000313" key="4">
    <source>
        <dbReference type="Proteomes" id="UP001345219"/>
    </source>
</evidence>
<evidence type="ECO:0000313" key="3">
    <source>
        <dbReference type="EMBL" id="KAK4778409.1"/>
    </source>
</evidence>
<dbReference type="Pfam" id="PF07891">
    <property type="entry name" value="DUF1666"/>
    <property type="match status" value="1"/>
</dbReference>
<dbReference type="InterPro" id="IPR012870">
    <property type="entry name" value="DUF1666"/>
</dbReference>
<keyword evidence="4" id="KW-1185">Reference proteome</keyword>
<organism evidence="3 4">
    <name type="scientific">Trapa incisa</name>
    <dbReference type="NCBI Taxonomy" id="236973"/>
    <lineage>
        <taxon>Eukaryota</taxon>
        <taxon>Viridiplantae</taxon>
        <taxon>Streptophyta</taxon>
        <taxon>Embryophyta</taxon>
        <taxon>Tracheophyta</taxon>
        <taxon>Spermatophyta</taxon>
        <taxon>Magnoliopsida</taxon>
        <taxon>eudicotyledons</taxon>
        <taxon>Gunneridae</taxon>
        <taxon>Pentapetalae</taxon>
        <taxon>rosids</taxon>
        <taxon>malvids</taxon>
        <taxon>Myrtales</taxon>
        <taxon>Lythraceae</taxon>
        <taxon>Trapa</taxon>
    </lineage>
</organism>
<keyword evidence="2" id="KW-0812">Transmembrane</keyword>
<comment type="caution">
    <text evidence="3">The sequence shown here is derived from an EMBL/GenBank/DDBJ whole genome shotgun (WGS) entry which is preliminary data.</text>
</comment>
<keyword evidence="2" id="KW-0472">Membrane</keyword>
<protein>
    <submittedName>
        <fullName evidence="3">Uncharacterized protein</fullName>
    </submittedName>
</protein>
<dbReference type="Proteomes" id="UP001345219">
    <property type="component" value="Chromosome 14"/>
</dbReference>
<dbReference type="PANTHER" id="PTHR46741">
    <property type="entry name" value="OS09G0413600 PROTEIN"/>
    <property type="match status" value="1"/>
</dbReference>
<dbReference type="EMBL" id="JAXIOK010000002">
    <property type="protein sequence ID" value="KAK4778409.1"/>
    <property type="molecule type" value="Genomic_DNA"/>
</dbReference>
<accession>A0AAN7L6C2</accession>
<name>A0AAN7L6C2_9MYRT</name>
<keyword evidence="2" id="KW-1133">Transmembrane helix</keyword>